<evidence type="ECO:0000313" key="7">
    <source>
        <dbReference type="EMBL" id="PIR83852.1"/>
    </source>
</evidence>
<evidence type="ECO:0000256" key="6">
    <source>
        <dbReference type="RuleBase" id="RU003660"/>
    </source>
</evidence>
<protein>
    <recommendedName>
        <fullName evidence="4 5">Small ribosomal subunit protein uS8</fullName>
    </recommendedName>
</protein>
<dbReference type="GO" id="GO:0005840">
    <property type="term" value="C:ribosome"/>
    <property type="evidence" value="ECO:0007669"/>
    <property type="project" value="UniProtKB-KW"/>
</dbReference>
<dbReference type="GO" id="GO:0005737">
    <property type="term" value="C:cytoplasm"/>
    <property type="evidence" value="ECO:0007669"/>
    <property type="project" value="UniProtKB-ARBA"/>
</dbReference>
<comment type="caution">
    <text evidence="7">The sequence shown here is derived from an EMBL/GenBank/DDBJ whole genome shotgun (WGS) entry which is preliminary data.</text>
</comment>
<dbReference type="FunFam" id="3.30.1490.10:FF:000001">
    <property type="entry name" value="30S ribosomal protein S8"/>
    <property type="match status" value="1"/>
</dbReference>
<keyword evidence="2 5" id="KW-0689">Ribosomal protein</keyword>
<dbReference type="Proteomes" id="UP000231192">
    <property type="component" value="Unassembled WGS sequence"/>
</dbReference>
<dbReference type="InterPro" id="IPR035987">
    <property type="entry name" value="Ribosomal_uS8_sf"/>
</dbReference>
<evidence type="ECO:0000256" key="4">
    <source>
        <dbReference type="ARBA" id="ARBA00035258"/>
    </source>
</evidence>
<evidence type="ECO:0000256" key="2">
    <source>
        <dbReference type="ARBA" id="ARBA00022980"/>
    </source>
</evidence>
<evidence type="ECO:0000256" key="3">
    <source>
        <dbReference type="ARBA" id="ARBA00023274"/>
    </source>
</evidence>
<dbReference type="GO" id="GO:1990904">
    <property type="term" value="C:ribonucleoprotein complex"/>
    <property type="evidence" value="ECO:0007669"/>
    <property type="project" value="UniProtKB-KW"/>
</dbReference>
<gene>
    <name evidence="5" type="primary">rpsH</name>
    <name evidence="7" type="ORF">COU18_02110</name>
</gene>
<comment type="function">
    <text evidence="5">One of the primary rRNA binding proteins, it binds directly to 16S rRNA central domain where it helps coordinate assembly of the platform of the 30S subunit.</text>
</comment>
<reference evidence="8" key="1">
    <citation type="submission" date="2017-09" db="EMBL/GenBank/DDBJ databases">
        <title>Depth-based differentiation of microbial function through sediment-hosted aquifers and enrichment of novel symbionts in the deep terrestrial subsurface.</title>
        <authorList>
            <person name="Probst A.J."/>
            <person name="Ladd B."/>
            <person name="Jarett J.K."/>
            <person name="Geller-Mcgrath D.E."/>
            <person name="Sieber C.M.K."/>
            <person name="Emerson J.B."/>
            <person name="Anantharaman K."/>
            <person name="Thomas B.C."/>
            <person name="Malmstrom R."/>
            <person name="Stieglmeier M."/>
            <person name="Klingl A."/>
            <person name="Woyke T."/>
            <person name="Ryan C.M."/>
            <person name="Banfield J.F."/>
        </authorList>
    </citation>
    <scope>NUCLEOTIDE SEQUENCE [LARGE SCALE GENOMIC DNA]</scope>
</reference>
<keyword evidence="5" id="KW-0699">rRNA-binding</keyword>
<dbReference type="Gene3D" id="3.30.1370.30">
    <property type="match status" value="1"/>
</dbReference>
<keyword evidence="3 5" id="KW-0687">Ribonucleoprotein</keyword>
<evidence type="ECO:0000256" key="5">
    <source>
        <dbReference type="HAMAP-Rule" id="MF_01302"/>
    </source>
</evidence>
<comment type="similarity">
    <text evidence="1 5 6">Belongs to the universal ribosomal protein uS8 family.</text>
</comment>
<keyword evidence="5" id="KW-0694">RNA-binding</keyword>
<dbReference type="InterPro" id="IPR000630">
    <property type="entry name" value="Ribosomal_uS8"/>
</dbReference>
<dbReference type="AlphaFoldDB" id="A0A2H0UBS3"/>
<dbReference type="NCBIfam" id="NF001109">
    <property type="entry name" value="PRK00136.1"/>
    <property type="match status" value="1"/>
</dbReference>
<dbReference type="PANTHER" id="PTHR11758">
    <property type="entry name" value="40S RIBOSOMAL PROTEIN S15A"/>
    <property type="match status" value="1"/>
</dbReference>
<sequence>MRSPTWVYSRFQPVPYLFPRGSSRRQHPWHQKKLMVSDPVGDFIVTLKNAGAINKASVSVPYSAFKMAIAEKLKDAGFVAGVEKKGKKVRKNLDVTLKYKDGEHAIAGVKRISKPGRRLYKSVNEIIPVRYGYGALILSTPKGVLTDKEAKKEKVGGEALFEIW</sequence>
<dbReference type="GO" id="GO:0019843">
    <property type="term" value="F:rRNA binding"/>
    <property type="evidence" value="ECO:0007669"/>
    <property type="project" value="UniProtKB-UniRule"/>
</dbReference>
<organism evidence="7 8">
    <name type="scientific">Candidatus Kaiserbacteria bacterium CG10_big_fil_rev_8_21_14_0_10_51_14</name>
    <dbReference type="NCBI Taxonomy" id="1974610"/>
    <lineage>
        <taxon>Bacteria</taxon>
        <taxon>Candidatus Kaiseribacteriota</taxon>
    </lineage>
</organism>
<dbReference type="GO" id="GO:0006412">
    <property type="term" value="P:translation"/>
    <property type="evidence" value="ECO:0007669"/>
    <property type="project" value="UniProtKB-UniRule"/>
</dbReference>
<proteinExistence type="inferred from homology"/>
<evidence type="ECO:0000256" key="1">
    <source>
        <dbReference type="ARBA" id="ARBA00006471"/>
    </source>
</evidence>
<evidence type="ECO:0000313" key="8">
    <source>
        <dbReference type="Proteomes" id="UP000231192"/>
    </source>
</evidence>
<dbReference type="GO" id="GO:0003735">
    <property type="term" value="F:structural constituent of ribosome"/>
    <property type="evidence" value="ECO:0007669"/>
    <property type="project" value="InterPro"/>
</dbReference>
<dbReference type="Pfam" id="PF00410">
    <property type="entry name" value="Ribosomal_S8"/>
    <property type="match status" value="1"/>
</dbReference>
<comment type="subunit">
    <text evidence="5">Part of the 30S ribosomal subunit. Contacts proteins S5 and S12.</text>
</comment>
<dbReference type="HAMAP" id="MF_01302_B">
    <property type="entry name" value="Ribosomal_uS8_B"/>
    <property type="match status" value="1"/>
</dbReference>
<dbReference type="InterPro" id="IPR047863">
    <property type="entry name" value="Ribosomal_uS8_CS"/>
</dbReference>
<accession>A0A2H0UBS3</accession>
<dbReference type="PROSITE" id="PS00053">
    <property type="entry name" value="RIBOSOMAL_S8"/>
    <property type="match status" value="1"/>
</dbReference>
<dbReference type="EMBL" id="PFBK01000006">
    <property type="protein sequence ID" value="PIR83852.1"/>
    <property type="molecule type" value="Genomic_DNA"/>
</dbReference>
<name>A0A2H0UBS3_9BACT</name>
<dbReference type="Gene3D" id="3.30.1490.10">
    <property type="match status" value="1"/>
</dbReference>
<dbReference type="SUPFAM" id="SSF56047">
    <property type="entry name" value="Ribosomal protein S8"/>
    <property type="match status" value="1"/>
</dbReference>